<name>A0A9N8DAG0_9STRA</name>
<evidence type="ECO:0000256" key="1">
    <source>
        <dbReference type="SAM" id="MobiDB-lite"/>
    </source>
</evidence>
<evidence type="ECO:0000313" key="3">
    <source>
        <dbReference type="Proteomes" id="UP001153069"/>
    </source>
</evidence>
<reference evidence="2" key="1">
    <citation type="submission" date="2020-06" db="EMBL/GenBank/DDBJ databases">
        <authorList>
            <consortium name="Plant Systems Biology data submission"/>
        </authorList>
    </citation>
    <scope>NUCLEOTIDE SEQUENCE</scope>
    <source>
        <strain evidence="2">D6</strain>
    </source>
</reference>
<evidence type="ECO:0000313" key="2">
    <source>
        <dbReference type="EMBL" id="CAB9498195.1"/>
    </source>
</evidence>
<gene>
    <name evidence="2" type="ORF">SEMRO_33_G021300.1</name>
</gene>
<protein>
    <submittedName>
        <fullName evidence="2">Uncharacterized protein</fullName>
    </submittedName>
</protein>
<feature type="compositionally biased region" description="Polar residues" evidence="1">
    <location>
        <begin position="1"/>
        <end position="16"/>
    </location>
</feature>
<dbReference type="AlphaFoldDB" id="A0A9N8DAG0"/>
<proteinExistence type="predicted"/>
<comment type="caution">
    <text evidence="2">The sequence shown here is derived from an EMBL/GenBank/DDBJ whole genome shotgun (WGS) entry which is preliminary data.</text>
</comment>
<feature type="compositionally biased region" description="Acidic residues" evidence="1">
    <location>
        <begin position="99"/>
        <end position="112"/>
    </location>
</feature>
<feature type="compositionally biased region" description="Basic and acidic residues" evidence="1">
    <location>
        <begin position="59"/>
        <end position="68"/>
    </location>
</feature>
<feature type="region of interest" description="Disordered" evidence="1">
    <location>
        <begin position="1"/>
        <end position="27"/>
    </location>
</feature>
<dbReference type="Proteomes" id="UP001153069">
    <property type="component" value="Unassembled WGS sequence"/>
</dbReference>
<dbReference type="EMBL" id="CAICTM010000033">
    <property type="protein sequence ID" value="CAB9498195.1"/>
    <property type="molecule type" value="Genomic_DNA"/>
</dbReference>
<sequence>MPDNPNQSNNKENNTMMPAPLPWSKPFVHPKSTPEGWGTLQSRRSYKYLELFVPNRAAEQVRDSDKDTTLATNSHNNAKDIEESPEEAECSEWGQFAPIEEEETEEEDKEQP</sequence>
<organism evidence="2 3">
    <name type="scientific">Seminavis robusta</name>
    <dbReference type="NCBI Taxonomy" id="568900"/>
    <lineage>
        <taxon>Eukaryota</taxon>
        <taxon>Sar</taxon>
        <taxon>Stramenopiles</taxon>
        <taxon>Ochrophyta</taxon>
        <taxon>Bacillariophyta</taxon>
        <taxon>Bacillariophyceae</taxon>
        <taxon>Bacillariophycidae</taxon>
        <taxon>Naviculales</taxon>
        <taxon>Naviculaceae</taxon>
        <taxon>Seminavis</taxon>
    </lineage>
</organism>
<feature type="region of interest" description="Disordered" evidence="1">
    <location>
        <begin position="58"/>
        <end position="112"/>
    </location>
</feature>
<keyword evidence="3" id="KW-1185">Reference proteome</keyword>
<accession>A0A9N8DAG0</accession>